<evidence type="ECO:0000256" key="1">
    <source>
        <dbReference type="SAM" id="MobiDB-lite"/>
    </source>
</evidence>
<proteinExistence type="predicted"/>
<organism evidence="2 3">
    <name type="scientific">Cutaneotrichosporon cavernicola</name>
    <dbReference type="NCBI Taxonomy" id="279322"/>
    <lineage>
        <taxon>Eukaryota</taxon>
        <taxon>Fungi</taxon>
        <taxon>Dikarya</taxon>
        <taxon>Basidiomycota</taxon>
        <taxon>Agaricomycotina</taxon>
        <taxon>Tremellomycetes</taxon>
        <taxon>Trichosporonales</taxon>
        <taxon>Trichosporonaceae</taxon>
        <taxon>Cutaneotrichosporon</taxon>
    </lineage>
</organism>
<sequence length="429" mass="47428">MPTDAPTQGSHPAHDPTGLSSPSSSSSPALPVFDHLAFPHIFDGVLSHADPETLLVLARTSHIVRARVQPHFYRHIALATARDEHGAVVRLPCAPYRVLNAWEQPEGEDDDEWRESATRSLAITQCVDLCAPFVWHASRLPAPMLRKVRTGVAGVRSFPAWPAASCPRIVLGAKGYLPFDEWVRVRARVFVTHMDLHTWPPQPSWLYDLEYSDEEEGSQYHASRPSAVLQVAMPSETQRLVLHLHWAGTLRAGTDVQILPQALGEHADVVVVLHPPSVEEGVGDDGWFATLLQHLVKVAVQRRALVTIVGVEVCSDADLGMRPRSRPVAKWQRTLPKPQPLRRGEELVAAVMRLLDSTHERAWCDVTSAQMEACRIMWAAGTPDVEGLSGQVRLQTLDAWVQTADPLESGPVPILSEAEAGRVWAKWTE</sequence>
<keyword evidence="3" id="KW-1185">Reference proteome</keyword>
<gene>
    <name evidence="2" type="ORF">CcaverHIS019_0113260</name>
</gene>
<reference evidence="2" key="1">
    <citation type="journal article" date="2023" name="BMC Genomics">
        <title>Chromosome-level genome assemblies of Cutaneotrichosporon spp. (Trichosporonales, Basidiomycota) reveal imbalanced evolution between nucleotide sequences and chromosome synteny.</title>
        <authorList>
            <person name="Kobayashi Y."/>
            <person name="Kayamori A."/>
            <person name="Aoki K."/>
            <person name="Shiwa Y."/>
            <person name="Matsutani M."/>
            <person name="Fujita N."/>
            <person name="Sugita T."/>
            <person name="Iwasaki W."/>
            <person name="Tanaka N."/>
            <person name="Takashima M."/>
        </authorList>
    </citation>
    <scope>NUCLEOTIDE SEQUENCE</scope>
    <source>
        <strain evidence="2">HIS019</strain>
    </source>
</reference>
<dbReference type="RefSeq" id="XP_060453874.1">
    <property type="nucleotide sequence ID" value="XM_060596930.1"/>
</dbReference>
<accession>A0AA48II91</accession>
<protein>
    <submittedName>
        <fullName evidence="2">Uncharacterized protein</fullName>
    </submittedName>
</protein>
<dbReference type="EMBL" id="AP028212">
    <property type="protein sequence ID" value="BEI88608.1"/>
    <property type="molecule type" value="Genomic_DNA"/>
</dbReference>
<dbReference type="KEGG" id="ccac:CcaHIS019_0113260"/>
<evidence type="ECO:0000313" key="2">
    <source>
        <dbReference type="EMBL" id="BEI88608.1"/>
    </source>
</evidence>
<evidence type="ECO:0000313" key="3">
    <source>
        <dbReference type="Proteomes" id="UP001233271"/>
    </source>
</evidence>
<feature type="region of interest" description="Disordered" evidence="1">
    <location>
        <begin position="1"/>
        <end position="26"/>
    </location>
</feature>
<feature type="compositionally biased region" description="Polar residues" evidence="1">
    <location>
        <begin position="1"/>
        <end position="10"/>
    </location>
</feature>
<name>A0AA48II91_9TREE</name>
<dbReference type="AlphaFoldDB" id="A0AA48II91"/>
<dbReference type="GeneID" id="85492479"/>
<dbReference type="Proteomes" id="UP001233271">
    <property type="component" value="Chromosome 1"/>
</dbReference>